<dbReference type="InterPro" id="IPR029787">
    <property type="entry name" value="Nucleotide_cyclase"/>
</dbReference>
<dbReference type="Pfam" id="PF13431">
    <property type="entry name" value="TPR_17"/>
    <property type="match status" value="1"/>
</dbReference>
<dbReference type="InterPro" id="IPR001054">
    <property type="entry name" value="A/G_cyclase"/>
</dbReference>
<evidence type="ECO:0000313" key="3">
    <source>
        <dbReference type="Proteomes" id="UP001595629"/>
    </source>
</evidence>
<dbReference type="Gene3D" id="3.40.50.10610">
    <property type="entry name" value="ABC-type transport auxiliary lipoprotein component"/>
    <property type="match status" value="1"/>
</dbReference>
<protein>
    <submittedName>
        <fullName evidence="2">Adenylate/guanylate cyclase domain-containing protein</fullName>
        <ecNumber evidence="2">2.7.7.-</ecNumber>
    </submittedName>
</protein>
<dbReference type="PANTHER" id="PTHR43081:SF19">
    <property type="entry name" value="PH-SENSITIVE ADENYLATE CYCLASE RV1264"/>
    <property type="match status" value="1"/>
</dbReference>
<dbReference type="EMBL" id="JBHRXI010000001">
    <property type="protein sequence ID" value="MFC3612233.1"/>
    <property type="molecule type" value="Genomic_DNA"/>
</dbReference>
<sequence length="612" mass="67903">MERRLTTILAADVAGYSRLMEADEQGTYDALQVLLSETVMPRIGESGGRVFKLMGDGLLAEFPSVVDAVSCALKIQSDMARHHPIALRIGIHLGDVIAEGDDLHGDGVNIAARLESLAEPGAVLVSKQVHDHVEPRLGIGWRDMGAQQVKNISRPVHVLRAEPQASGAAPPRPAPKRLIAASLAVLCVGLAAILWQPWRASPTAPEPAVRQAALLPSLAVLPFDSLSASGEEDYLADGITDDLITDLAKVSGLLVIARESSFAYRDNAIDLSTVATQLGVRYIVTGSLRRAGDRIRINAQLVDTDTGAHVWAERYDRKVADIFELQDDVRSRITAALKVELTPEEAEKLSRTMTENTEAYDAYLRARQQESFFTRDSTRAAIRLYHEALEHDPDFVTAKARLATAYTMAVESGWTEEPTTALELARSLAREAIAKDRNLPLAYWALARVYTRKEFFDGEEALDSLRQAIAIDPNYADGHAMLANTLHLMGRAEEGLAHIETAMRLNPHFPFWYFYALGANQFHLTRYEAAEESFLKSIKRNSRWRPNHIYVVSTYGHLGRTDDAEWEMEELRTLGFEPTFETFSAFQRFQDNAYRDHFLDGLRKAGVPGADP</sequence>
<dbReference type="InterPro" id="IPR019734">
    <property type="entry name" value="TPR_rpt"/>
</dbReference>
<dbReference type="GO" id="GO:0016779">
    <property type="term" value="F:nucleotidyltransferase activity"/>
    <property type="evidence" value="ECO:0007669"/>
    <property type="project" value="UniProtKB-KW"/>
</dbReference>
<dbReference type="Gene3D" id="1.25.40.10">
    <property type="entry name" value="Tetratricopeptide repeat domain"/>
    <property type="match status" value="1"/>
</dbReference>
<reference evidence="3" key="1">
    <citation type="journal article" date="2019" name="Int. J. Syst. Evol. Microbiol.">
        <title>The Global Catalogue of Microorganisms (GCM) 10K type strain sequencing project: providing services to taxonomists for standard genome sequencing and annotation.</title>
        <authorList>
            <consortium name="The Broad Institute Genomics Platform"/>
            <consortium name="The Broad Institute Genome Sequencing Center for Infectious Disease"/>
            <person name="Wu L."/>
            <person name="Ma J."/>
        </authorList>
    </citation>
    <scope>NUCLEOTIDE SEQUENCE [LARGE SCALE GENOMIC DNA]</scope>
    <source>
        <strain evidence="3">KCTC 42911</strain>
    </source>
</reference>
<proteinExistence type="predicted"/>
<keyword evidence="3" id="KW-1185">Reference proteome</keyword>
<accession>A0ABV7TDW9</accession>
<dbReference type="PROSITE" id="PS50125">
    <property type="entry name" value="GUANYLATE_CYCLASE_2"/>
    <property type="match status" value="1"/>
</dbReference>
<keyword evidence="2" id="KW-0808">Transferase</keyword>
<dbReference type="Proteomes" id="UP001595629">
    <property type="component" value="Unassembled WGS sequence"/>
</dbReference>
<feature type="domain" description="Guanylate cyclase" evidence="1">
    <location>
        <begin position="7"/>
        <end position="115"/>
    </location>
</feature>
<name>A0ABV7TDW9_9RHOB</name>
<gene>
    <name evidence="2" type="ORF">ACFORG_00550</name>
</gene>
<dbReference type="PANTHER" id="PTHR43081">
    <property type="entry name" value="ADENYLATE CYCLASE, TERMINAL-DIFFERENTIATION SPECIFIC-RELATED"/>
    <property type="match status" value="1"/>
</dbReference>
<evidence type="ECO:0000259" key="1">
    <source>
        <dbReference type="PROSITE" id="PS50125"/>
    </source>
</evidence>
<dbReference type="RefSeq" id="WP_386733423.1">
    <property type="nucleotide sequence ID" value="NZ_JBHRXI010000001.1"/>
</dbReference>
<dbReference type="SMART" id="SM00044">
    <property type="entry name" value="CYCc"/>
    <property type="match status" value="1"/>
</dbReference>
<keyword evidence="2" id="KW-0548">Nucleotidyltransferase</keyword>
<dbReference type="EC" id="2.7.7.-" evidence="2"/>
<evidence type="ECO:0000313" key="2">
    <source>
        <dbReference type="EMBL" id="MFC3612233.1"/>
    </source>
</evidence>
<dbReference type="InterPro" id="IPR050697">
    <property type="entry name" value="Adenylyl/Guanylyl_Cyclase_3/4"/>
</dbReference>
<dbReference type="SUPFAM" id="SSF55073">
    <property type="entry name" value="Nucleotide cyclase"/>
    <property type="match status" value="1"/>
</dbReference>
<dbReference type="Gene3D" id="3.30.70.1230">
    <property type="entry name" value="Nucleotide cyclase"/>
    <property type="match status" value="1"/>
</dbReference>
<comment type="caution">
    <text evidence="2">The sequence shown here is derived from an EMBL/GenBank/DDBJ whole genome shotgun (WGS) entry which is preliminary data.</text>
</comment>
<organism evidence="2 3">
    <name type="scientific">Lutimaribacter marinistellae</name>
    <dbReference type="NCBI Taxonomy" id="1820329"/>
    <lineage>
        <taxon>Bacteria</taxon>
        <taxon>Pseudomonadati</taxon>
        <taxon>Pseudomonadota</taxon>
        <taxon>Alphaproteobacteria</taxon>
        <taxon>Rhodobacterales</taxon>
        <taxon>Roseobacteraceae</taxon>
        <taxon>Lutimaribacter</taxon>
    </lineage>
</organism>
<dbReference type="CDD" id="cd07302">
    <property type="entry name" value="CHD"/>
    <property type="match status" value="1"/>
</dbReference>
<dbReference type="Pfam" id="PF00211">
    <property type="entry name" value="Guanylate_cyc"/>
    <property type="match status" value="1"/>
</dbReference>
<dbReference type="InterPro" id="IPR011990">
    <property type="entry name" value="TPR-like_helical_dom_sf"/>
</dbReference>
<dbReference type="SUPFAM" id="SSF48452">
    <property type="entry name" value="TPR-like"/>
    <property type="match status" value="1"/>
</dbReference>
<dbReference type="SMART" id="SM00028">
    <property type="entry name" value="TPR"/>
    <property type="match status" value="4"/>
</dbReference>